<dbReference type="VEuPathDB" id="FungiDB:MAPG_10556"/>
<evidence type="ECO:0000313" key="2">
    <source>
        <dbReference type="EMBL" id="KLU90704.1"/>
    </source>
</evidence>
<organism evidence="3 4">
    <name type="scientific">Magnaporthiopsis poae (strain ATCC 64411 / 73-15)</name>
    <name type="common">Kentucky bluegrass fungus</name>
    <name type="synonym">Magnaporthe poae</name>
    <dbReference type="NCBI Taxonomy" id="644358"/>
    <lineage>
        <taxon>Eukaryota</taxon>
        <taxon>Fungi</taxon>
        <taxon>Dikarya</taxon>
        <taxon>Ascomycota</taxon>
        <taxon>Pezizomycotina</taxon>
        <taxon>Sordariomycetes</taxon>
        <taxon>Sordariomycetidae</taxon>
        <taxon>Magnaporthales</taxon>
        <taxon>Magnaporthaceae</taxon>
        <taxon>Magnaporthiopsis</taxon>
    </lineage>
</organism>
<reference evidence="2" key="1">
    <citation type="submission" date="2010-05" db="EMBL/GenBank/DDBJ databases">
        <title>The Genome Sequence of Magnaporthe poae strain ATCC 64411.</title>
        <authorList>
            <consortium name="The Broad Institute Genome Sequencing Platform"/>
            <consortium name="Broad Institute Genome Sequencing Center for Infectious Disease"/>
            <person name="Ma L.-J."/>
            <person name="Dead R."/>
            <person name="Young S."/>
            <person name="Zeng Q."/>
            <person name="Koehrsen M."/>
            <person name="Alvarado L."/>
            <person name="Berlin A."/>
            <person name="Chapman S.B."/>
            <person name="Chen Z."/>
            <person name="Freedman E."/>
            <person name="Gellesch M."/>
            <person name="Goldberg J."/>
            <person name="Griggs A."/>
            <person name="Gujja S."/>
            <person name="Heilman E.R."/>
            <person name="Heiman D."/>
            <person name="Hepburn T."/>
            <person name="Howarth C."/>
            <person name="Jen D."/>
            <person name="Larson L."/>
            <person name="Mehta T."/>
            <person name="Neiman D."/>
            <person name="Pearson M."/>
            <person name="Roberts A."/>
            <person name="Saif S."/>
            <person name="Shea T."/>
            <person name="Shenoy N."/>
            <person name="Sisk P."/>
            <person name="Stolte C."/>
            <person name="Sykes S."/>
            <person name="Walk T."/>
            <person name="White J."/>
            <person name="Yandava C."/>
            <person name="Haas B."/>
            <person name="Nusbaum C."/>
            <person name="Birren B."/>
        </authorList>
    </citation>
    <scope>NUCLEOTIDE SEQUENCE</scope>
    <source>
        <strain evidence="2">ATCC 64411</strain>
    </source>
</reference>
<dbReference type="EnsemblFungi" id="MAPG_10556T0">
    <property type="protein sequence ID" value="MAPG_10556T0"/>
    <property type="gene ID" value="MAPG_10556"/>
</dbReference>
<sequence length="132" mass="14945">MVCRGVPTAEKKKAKSEHGYLIQMETPREQKEAHRSMFGGHKLPSLDNMNKNLNPTNHWDKAAYFGNRHTPPAIASVGATIGNDQWRPRPGLGFFFGPFARKSLKFRWRARGEALGERFYDRFPCVPSGQAS</sequence>
<reference evidence="2" key="3">
    <citation type="submission" date="2011-03" db="EMBL/GenBank/DDBJ databases">
        <title>Annotation of Magnaporthe poae ATCC 64411.</title>
        <authorList>
            <person name="Ma L.-J."/>
            <person name="Dead R."/>
            <person name="Young S.K."/>
            <person name="Zeng Q."/>
            <person name="Gargeya S."/>
            <person name="Fitzgerald M."/>
            <person name="Haas B."/>
            <person name="Abouelleil A."/>
            <person name="Alvarado L."/>
            <person name="Arachchi H.M."/>
            <person name="Berlin A."/>
            <person name="Brown A."/>
            <person name="Chapman S.B."/>
            <person name="Chen Z."/>
            <person name="Dunbar C."/>
            <person name="Freedman E."/>
            <person name="Gearin G."/>
            <person name="Gellesch M."/>
            <person name="Goldberg J."/>
            <person name="Griggs A."/>
            <person name="Gujja S."/>
            <person name="Heiman D."/>
            <person name="Howarth C."/>
            <person name="Larson L."/>
            <person name="Lui A."/>
            <person name="MacDonald P.J.P."/>
            <person name="Mehta T."/>
            <person name="Montmayeur A."/>
            <person name="Murphy C."/>
            <person name="Neiman D."/>
            <person name="Pearson M."/>
            <person name="Priest M."/>
            <person name="Roberts A."/>
            <person name="Saif S."/>
            <person name="Shea T."/>
            <person name="Shenoy N."/>
            <person name="Sisk P."/>
            <person name="Stolte C."/>
            <person name="Sykes S."/>
            <person name="Yandava C."/>
            <person name="Wortman J."/>
            <person name="Nusbaum C."/>
            <person name="Birren B."/>
        </authorList>
    </citation>
    <scope>NUCLEOTIDE SEQUENCE</scope>
    <source>
        <strain evidence="2">ATCC 64411</strain>
    </source>
</reference>
<proteinExistence type="predicted"/>
<keyword evidence="4" id="KW-1185">Reference proteome</keyword>
<evidence type="ECO:0000313" key="4">
    <source>
        <dbReference type="Proteomes" id="UP000011715"/>
    </source>
</evidence>
<accession>A0A0C4ECW7</accession>
<evidence type="ECO:0000256" key="1">
    <source>
        <dbReference type="SAM" id="MobiDB-lite"/>
    </source>
</evidence>
<dbReference type="AlphaFoldDB" id="A0A0C4ECW7"/>
<gene>
    <name evidence="2" type="ORF">MAPG_10556</name>
</gene>
<dbReference type="EMBL" id="GL876975">
    <property type="protein sequence ID" value="KLU90704.1"/>
    <property type="molecule type" value="Genomic_DNA"/>
</dbReference>
<reference evidence="3" key="4">
    <citation type="journal article" date="2015" name="G3 (Bethesda)">
        <title>Genome sequences of three phytopathogenic species of the Magnaporthaceae family of fungi.</title>
        <authorList>
            <person name="Okagaki L.H."/>
            <person name="Nunes C.C."/>
            <person name="Sailsbery J."/>
            <person name="Clay B."/>
            <person name="Brown D."/>
            <person name="John T."/>
            <person name="Oh Y."/>
            <person name="Young N."/>
            <person name="Fitzgerald M."/>
            <person name="Haas B.J."/>
            <person name="Zeng Q."/>
            <person name="Young S."/>
            <person name="Adiconis X."/>
            <person name="Fan L."/>
            <person name="Levin J.Z."/>
            <person name="Mitchell T.K."/>
            <person name="Okubara P.A."/>
            <person name="Farman M.L."/>
            <person name="Kohn L.M."/>
            <person name="Birren B."/>
            <person name="Ma L.-J."/>
            <person name="Dean R.A."/>
        </authorList>
    </citation>
    <scope>NUCLEOTIDE SEQUENCE</scope>
    <source>
        <strain evidence="3">ATCC 64411 / 73-15</strain>
    </source>
</reference>
<reference evidence="4" key="2">
    <citation type="submission" date="2010-05" db="EMBL/GenBank/DDBJ databases">
        <title>The genome sequence of Magnaporthe poae strain ATCC 64411.</title>
        <authorList>
            <person name="Ma L.-J."/>
            <person name="Dead R."/>
            <person name="Young S."/>
            <person name="Zeng Q."/>
            <person name="Koehrsen M."/>
            <person name="Alvarado L."/>
            <person name="Berlin A."/>
            <person name="Chapman S.B."/>
            <person name="Chen Z."/>
            <person name="Freedman E."/>
            <person name="Gellesch M."/>
            <person name="Goldberg J."/>
            <person name="Griggs A."/>
            <person name="Gujja S."/>
            <person name="Heilman E.R."/>
            <person name="Heiman D."/>
            <person name="Hepburn T."/>
            <person name="Howarth C."/>
            <person name="Jen D."/>
            <person name="Larson L."/>
            <person name="Mehta T."/>
            <person name="Neiman D."/>
            <person name="Pearson M."/>
            <person name="Roberts A."/>
            <person name="Saif S."/>
            <person name="Shea T."/>
            <person name="Shenoy N."/>
            <person name="Sisk P."/>
            <person name="Stolte C."/>
            <person name="Sykes S."/>
            <person name="Walk T."/>
            <person name="White J."/>
            <person name="Yandava C."/>
            <person name="Haas B."/>
            <person name="Nusbaum C."/>
            <person name="Birren B."/>
        </authorList>
    </citation>
    <scope>NUCLEOTIDE SEQUENCE [LARGE SCALE GENOMIC DNA]</scope>
    <source>
        <strain evidence="4">ATCC 64411 / 73-15</strain>
    </source>
</reference>
<evidence type="ECO:0000313" key="3">
    <source>
        <dbReference type="EnsemblFungi" id="MAPG_10556T0"/>
    </source>
</evidence>
<name>A0A0C4ECW7_MAGP6</name>
<dbReference type="Proteomes" id="UP000011715">
    <property type="component" value="Unassembled WGS sequence"/>
</dbReference>
<protein>
    <submittedName>
        <fullName evidence="2 3">Uncharacterized protein</fullName>
    </submittedName>
</protein>
<dbReference type="EMBL" id="ADBL01002358">
    <property type="status" value="NOT_ANNOTATED_CDS"/>
    <property type="molecule type" value="Genomic_DNA"/>
</dbReference>
<feature type="region of interest" description="Disordered" evidence="1">
    <location>
        <begin position="28"/>
        <end position="52"/>
    </location>
</feature>
<reference evidence="3" key="5">
    <citation type="submission" date="2015-06" db="UniProtKB">
        <authorList>
            <consortium name="EnsemblFungi"/>
        </authorList>
    </citation>
    <scope>IDENTIFICATION</scope>
    <source>
        <strain evidence="3">ATCC 64411</strain>
    </source>
</reference>